<gene>
    <name evidence="1" type="ORF">Dsin_011414</name>
</gene>
<dbReference type="PANTHER" id="PTHR47864">
    <property type="entry name" value="TRANSMEMBRANE PROTEIN"/>
    <property type="match status" value="1"/>
</dbReference>
<dbReference type="EMBL" id="JANJYJ010000003">
    <property type="protein sequence ID" value="KAK3224389.1"/>
    <property type="molecule type" value="Genomic_DNA"/>
</dbReference>
<protein>
    <recommendedName>
        <fullName evidence="3">Myb/SANT-like domain-containing protein</fullName>
    </recommendedName>
</protein>
<dbReference type="InterPro" id="IPR055314">
    <property type="entry name" value="At2g29880-like"/>
</dbReference>
<evidence type="ECO:0008006" key="3">
    <source>
        <dbReference type="Google" id="ProtNLM"/>
    </source>
</evidence>
<sequence>MGDSHQENDKRKGKVIEKYKVWTLEESNELLKLMVDDVTHGWHDSNGLLGNITIERKILIALNEKLGCQMTYPQYLSRIHCN</sequence>
<evidence type="ECO:0000313" key="1">
    <source>
        <dbReference type="EMBL" id="KAK3224389.1"/>
    </source>
</evidence>
<keyword evidence="2" id="KW-1185">Reference proteome</keyword>
<dbReference type="PANTHER" id="PTHR47864:SF2">
    <property type="entry name" value="MYB_SANT-LIKE DNA-BINDING DOMAIN PROTEIN"/>
    <property type="match status" value="1"/>
</dbReference>
<accession>A0AAE0AVJ0</accession>
<organism evidence="1 2">
    <name type="scientific">Dipteronia sinensis</name>
    <dbReference type="NCBI Taxonomy" id="43782"/>
    <lineage>
        <taxon>Eukaryota</taxon>
        <taxon>Viridiplantae</taxon>
        <taxon>Streptophyta</taxon>
        <taxon>Embryophyta</taxon>
        <taxon>Tracheophyta</taxon>
        <taxon>Spermatophyta</taxon>
        <taxon>Magnoliopsida</taxon>
        <taxon>eudicotyledons</taxon>
        <taxon>Gunneridae</taxon>
        <taxon>Pentapetalae</taxon>
        <taxon>rosids</taxon>
        <taxon>malvids</taxon>
        <taxon>Sapindales</taxon>
        <taxon>Sapindaceae</taxon>
        <taxon>Hippocastanoideae</taxon>
        <taxon>Acereae</taxon>
        <taxon>Dipteronia</taxon>
    </lineage>
</organism>
<dbReference type="Proteomes" id="UP001281410">
    <property type="component" value="Unassembled WGS sequence"/>
</dbReference>
<dbReference type="AlphaFoldDB" id="A0AAE0AVJ0"/>
<proteinExistence type="predicted"/>
<comment type="caution">
    <text evidence="1">The sequence shown here is derived from an EMBL/GenBank/DDBJ whole genome shotgun (WGS) entry which is preliminary data.</text>
</comment>
<name>A0AAE0AVJ0_9ROSI</name>
<evidence type="ECO:0000313" key="2">
    <source>
        <dbReference type="Proteomes" id="UP001281410"/>
    </source>
</evidence>
<reference evidence="1" key="1">
    <citation type="journal article" date="2023" name="Plant J.">
        <title>Genome sequences and population genomics provide insights into the demographic history, inbreeding, and mutation load of two 'living fossil' tree species of Dipteronia.</title>
        <authorList>
            <person name="Feng Y."/>
            <person name="Comes H.P."/>
            <person name="Chen J."/>
            <person name="Zhu S."/>
            <person name="Lu R."/>
            <person name="Zhang X."/>
            <person name="Li P."/>
            <person name="Qiu J."/>
            <person name="Olsen K.M."/>
            <person name="Qiu Y."/>
        </authorList>
    </citation>
    <scope>NUCLEOTIDE SEQUENCE</scope>
    <source>
        <strain evidence="1">NBL</strain>
    </source>
</reference>